<sequence>MIQNVYTKSNYTNDIFRCFESMSNNPSDSKCFWIEGVANFEELTTGIFNVCSGTGFVFHSKLNRMNRSLLKPFRDFLLENSSTWLKWDWIKDYKYELQTLFPKANENSPDIFSISWGWSEVRLNREIQWGFRLIHFISSILKKLAEDRPVVILLEDFQNSDRLSIYCINHLLNNLKLQNLIFVLNVKDYQVLSNTNKLDNGIEITELLTRLKKKVDPVFIRGGINTDNDESKHYLVSNDNLKDNISTCVNCLIAGNAKYNDVLEKLHHSLLLFNLENVLFLGDIILNNLNQFDTKQQQRLCYEVWRHVGIAQVFMDDFSNAINSFLNMKMHTDSIGEQVKACHLIATIYGKRLKKIDEAKTYIQKGLNLAGQSKDFRTLYEKGWLYNYIAFVSYSIEKDFKKAMEHVTRAMEFVQPYKNHTPDSDIMDEIGNPISAERLLGNLKANASYLNFYKGNNVDALEEWKDLKADISNAPEIFKKEYFYFEGNLLLCLGKYNQAIESLKKSYIICGDFKDTFHQEIVSRKLGYAYFLMNQYQESMNFYKESLQLKKLLGKPISNKHYQSILLCYMLSGDSKNDNKEIERLQELVSQEFLALHKSSQIFKTNPNRFLEDGPVILLEPFPMMIL</sequence>
<evidence type="ECO:0000313" key="1">
    <source>
        <dbReference type="EMBL" id="KIL74229.1"/>
    </source>
</evidence>
<accession>A0ABR5APG3</accession>
<dbReference type="PANTHER" id="PTHR10098">
    <property type="entry name" value="RAPSYN-RELATED"/>
    <property type="match status" value="1"/>
</dbReference>
<evidence type="ECO:0000313" key="2">
    <source>
        <dbReference type="Proteomes" id="UP000031982"/>
    </source>
</evidence>
<dbReference type="Proteomes" id="UP000031982">
    <property type="component" value="Unassembled WGS sequence"/>
</dbReference>
<reference evidence="1 2" key="1">
    <citation type="submission" date="2015-01" db="EMBL/GenBank/DDBJ databases">
        <title>Genome Assembly of Bacillus badius MTCC 1458.</title>
        <authorList>
            <person name="Verma A."/>
            <person name="Khatri I."/>
            <person name="Mual P."/>
            <person name="Subramanian S."/>
            <person name="Krishnamurthi S."/>
        </authorList>
    </citation>
    <scope>NUCLEOTIDE SEQUENCE [LARGE SCALE GENOMIC DNA]</scope>
    <source>
        <strain evidence="1 2">MTCC 1458</strain>
    </source>
</reference>
<protein>
    <submittedName>
        <fullName evidence="1">Uncharacterized protein</fullName>
    </submittedName>
</protein>
<proteinExistence type="predicted"/>
<organism evidence="1 2">
    <name type="scientific">Bacillus badius</name>
    <dbReference type="NCBI Taxonomy" id="1455"/>
    <lineage>
        <taxon>Bacteria</taxon>
        <taxon>Bacillati</taxon>
        <taxon>Bacillota</taxon>
        <taxon>Bacilli</taxon>
        <taxon>Bacillales</taxon>
        <taxon>Bacillaceae</taxon>
        <taxon>Pseudobacillus</taxon>
    </lineage>
</organism>
<dbReference type="InterPro" id="IPR019734">
    <property type="entry name" value="TPR_rpt"/>
</dbReference>
<comment type="caution">
    <text evidence="1">The sequence shown here is derived from an EMBL/GenBank/DDBJ whole genome shotgun (WGS) entry which is preliminary data.</text>
</comment>
<dbReference type="InterPro" id="IPR011990">
    <property type="entry name" value="TPR-like_helical_dom_sf"/>
</dbReference>
<gene>
    <name evidence="1" type="ORF">SD77_2884</name>
</gene>
<keyword evidence="2" id="KW-1185">Reference proteome</keyword>
<dbReference type="RefSeq" id="WP_041114492.1">
    <property type="nucleotide sequence ID" value="NZ_JARLVI010000020.1"/>
</dbReference>
<dbReference type="Gene3D" id="1.25.40.10">
    <property type="entry name" value="Tetratricopeptide repeat domain"/>
    <property type="match status" value="2"/>
</dbReference>
<dbReference type="SMART" id="SM00028">
    <property type="entry name" value="TPR"/>
    <property type="match status" value="3"/>
</dbReference>
<dbReference type="Pfam" id="PF13181">
    <property type="entry name" value="TPR_8"/>
    <property type="match status" value="2"/>
</dbReference>
<dbReference type="EMBL" id="JXLP01000024">
    <property type="protein sequence ID" value="KIL74229.1"/>
    <property type="molecule type" value="Genomic_DNA"/>
</dbReference>
<dbReference type="SUPFAM" id="SSF48452">
    <property type="entry name" value="TPR-like"/>
    <property type="match status" value="1"/>
</dbReference>
<name>A0ABR5APG3_BACBA</name>